<gene>
    <name evidence="2" type="ORF">LYSCAS_06440</name>
</gene>
<accession>A0ABM7Q2Y8</accession>
<proteinExistence type="predicted"/>
<name>A0ABM7Q2Y8_9GAMM</name>
<dbReference type="InterPro" id="IPR018764">
    <property type="entry name" value="RskA_C"/>
</dbReference>
<dbReference type="EMBL" id="AP024545">
    <property type="protein sequence ID" value="BCT91620.1"/>
    <property type="molecule type" value="Genomic_DNA"/>
</dbReference>
<evidence type="ECO:0000259" key="1">
    <source>
        <dbReference type="Pfam" id="PF10099"/>
    </source>
</evidence>
<dbReference type="Pfam" id="PF10099">
    <property type="entry name" value="RskA_C"/>
    <property type="match status" value="1"/>
</dbReference>
<dbReference type="PANTHER" id="PTHR37461:SF1">
    <property type="entry name" value="ANTI-SIGMA-K FACTOR RSKA"/>
    <property type="match status" value="1"/>
</dbReference>
<dbReference type="Proteomes" id="UP000681317">
    <property type="component" value="Chromosome"/>
</dbReference>
<dbReference type="RefSeq" id="WP_213435641.1">
    <property type="nucleotide sequence ID" value="NZ_AP024545.1"/>
</dbReference>
<dbReference type="InterPro" id="IPR051474">
    <property type="entry name" value="Anti-sigma-K/W_factor"/>
</dbReference>
<sequence length="256" mass="26601">MNVAADRLEPDVPRDDDLFAAEYALGVLDANERIEAQARIARDPAFAALVAAWDARFAAWLLRAQPQAPSAHVWPRVRTSLGWASVGDDTRPGRWNDVRTWRLATALAAAAAIAAISFALLQRPAPPAPPQVVVAPPAPAPTTPARPVTVLERDDGSTGWIASIDPGAAQVHLAPVPVPADAQGRVNELWVIPAGKAPISLGLVSTDKAQTIDVPAAVRDALRVGATLAVTLEPLAGIPHAAPSGPVVAKGGIAQI</sequence>
<reference evidence="2 3" key="1">
    <citation type="submission" date="2021-03" db="EMBL/GenBank/DDBJ databases">
        <title>Complete Genome Sequences of Two Lysobacter Strains Isolated from Sea Water (Lysobacter caseinilyticus) and Soil (Lysobacter helvus) in South Korea.</title>
        <authorList>
            <person name="Watanabe Y."/>
            <person name="Arakawa K."/>
        </authorList>
    </citation>
    <scope>NUCLEOTIDE SEQUENCE [LARGE SCALE GENOMIC DNA]</scope>
    <source>
        <strain evidence="2 3">KVB24</strain>
    </source>
</reference>
<keyword evidence="3" id="KW-1185">Reference proteome</keyword>
<feature type="domain" description="Anti-sigma K factor RskA C-terminal" evidence="1">
    <location>
        <begin position="107"/>
        <end position="247"/>
    </location>
</feature>
<organism evidence="2 3">
    <name type="scientific">Noviluteimonas caseinilytica</name>
    <dbReference type="NCBI Taxonomy" id="2675101"/>
    <lineage>
        <taxon>Bacteria</taxon>
        <taxon>Pseudomonadati</taxon>
        <taxon>Pseudomonadota</taxon>
        <taxon>Gammaproteobacteria</taxon>
        <taxon>Lysobacterales</taxon>
        <taxon>Lysobacteraceae</taxon>
        <taxon>Noviluteimonas</taxon>
    </lineage>
</organism>
<dbReference type="PANTHER" id="PTHR37461">
    <property type="entry name" value="ANTI-SIGMA-K FACTOR RSKA"/>
    <property type="match status" value="1"/>
</dbReference>
<evidence type="ECO:0000313" key="2">
    <source>
        <dbReference type="EMBL" id="BCT91620.1"/>
    </source>
</evidence>
<evidence type="ECO:0000313" key="3">
    <source>
        <dbReference type="Proteomes" id="UP000681317"/>
    </source>
</evidence>
<protein>
    <recommendedName>
        <fullName evidence="1">Anti-sigma K factor RskA C-terminal domain-containing protein</fullName>
    </recommendedName>
</protein>